<dbReference type="GO" id="GO:0055085">
    <property type="term" value="P:transmembrane transport"/>
    <property type="evidence" value="ECO:0007669"/>
    <property type="project" value="InterPro"/>
</dbReference>
<feature type="transmembrane region" description="Helical" evidence="5">
    <location>
        <begin position="247"/>
        <end position="270"/>
    </location>
</feature>
<feature type="transmembrane region" description="Helical" evidence="5">
    <location>
        <begin position="169"/>
        <end position="189"/>
    </location>
</feature>
<feature type="transmembrane region" description="Helical" evidence="5">
    <location>
        <begin position="80"/>
        <end position="110"/>
    </location>
</feature>
<feature type="transmembrane region" description="Helical" evidence="5">
    <location>
        <begin position="196"/>
        <end position="216"/>
    </location>
</feature>
<evidence type="ECO:0000256" key="4">
    <source>
        <dbReference type="ARBA" id="ARBA00023136"/>
    </source>
</evidence>
<evidence type="ECO:0000256" key="5">
    <source>
        <dbReference type="SAM" id="Phobius"/>
    </source>
</evidence>
<dbReference type="PANTHER" id="PTHR11814">
    <property type="entry name" value="SULFATE TRANSPORTER"/>
    <property type="match status" value="1"/>
</dbReference>
<feature type="transmembrane region" description="Helical" evidence="5">
    <location>
        <begin position="291"/>
        <end position="312"/>
    </location>
</feature>
<dbReference type="PROSITE" id="PS50801">
    <property type="entry name" value="STAS"/>
    <property type="match status" value="1"/>
</dbReference>
<feature type="transmembrane region" description="Helical" evidence="5">
    <location>
        <begin position="25"/>
        <end position="44"/>
    </location>
</feature>
<dbReference type="AlphaFoldDB" id="A0A1M6R3K4"/>
<comment type="subcellular location">
    <subcellularLocation>
        <location evidence="1">Membrane</location>
        <topology evidence="1">Multi-pass membrane protein</topology>
    </subcellularLocation>
</comment>
<protein>
    <submittedName>
        <fullName evidence="7">Sulfate permease, SulP family</fullName>
    </submittedName>
</protein>
<proteinExistence type="predicted"/>
<dbReference type="InterPro" id="IPR001902">
    <property type="entry name" value="SLC26A/SulP_fam"/>
</dbReference>
<accession>A0A1M6R3K4</accession>
<organism evidence="7 8">
    <name type="scientific">Anaerotignum lactatifermentans DSM 14214</name>
    <dbReference type="NCBI Taxonomy" id="1121323"/>
    <lineage>
        <taxon>Bacteria</taxon>
        <taxon>Bacillati</taxon>
        <taxon>Bacillota</taxon>
        <taxon>Clostridia</taxon>
        <taxon>Lachnospirales</taxon>
        <taxon>Anaerotignaceae</taxon>
        <taxon>Anaerotignum</taxon>
    </lineage>
</organism>
<sequence length="549" mass="58590">MLRGFAEDLKHEFRGYNSAALMKDLMAGLTVTAVALPLALAFGVSSGADAASGLITAIIAGLVMSLLAGGYYQISGPTGAMAAILTSLVAGYGLDGVFIATLLAGILLLLAGILRLGKLTSFIPAPVITGFTSGIAIVIALGQIDNFFGTHSEGASTIAKLASYGTLGFHPNLTSVGIGLFVVLFMVFFPKKWNAVVPASLVSIILTTAFSIFVGLEVPTVGTIPQTLFPEKRLLFSALDLTTVTNLIMPAFSIAILGMIESLLCGASAGQMTGVRLKSNQELIAQGVGNILLPFFGGIPATAAIARTSVAIRSGAKTRLTGMFHAVGLLISMFLLAPVMSQIPMAALAGVLMVTAWRMNEWNSILYMFSHKFKGAMLEFLATMIATIVFDLTIAILVGVVIGLIFLVSRLSFIEINYEKVDMERLRVTDPALRNRYNNAMVAYITGPMIFANTQNVADISTKIGDCDTLLLSMRGVSNIDISCAQTLRTLIGNLRMKGVDVVLCGLPSRAMEMMRRTDLDEYVGKENFYWSVERALLTNRPLPPCRQD</sequence>
<dbReference type="RefSeq" id="WP_072850544.1">
    <property type="nucleotide sequence ID" value="NZ_FRAH01000021.1"/>
</dbReference>
<dbReference type="SUPFAM" id="SSF52091">
    <property type="entry name" value="SpoIIaa-like"/>
    <property type="match status" value="1"/>
</dbReference>
<evidence type="ECO:0000313" key="7">
    <source>
        <dbReference type="EMBL" id="SHK27013.1"/>
    </source>
</evidence>
<dbReference type="InterPro" id="IPR036513">
    <property type="entry name" value="STAS_dom_sf"/>
</dbReference>
<dbReference type="OrthoDB" id="9771198at2"/>
<keyword evidence="4 5" id="KW-0472">Membrane</keyword>
<keyword evidence="3 5" id="KW-1133">Transmembrane helix</keyword>
<dbReference type="Proteomes" id="UP000183975">
    <property type="component" value="Unassembled WGS sequence"/>
</dbReference>
<dbReference type="InterPro" id="IPR011547">
    <property type="entry name" value="SLC26A/SulP_dom"/>
</dbReference>
<feature type="transmembrane region" description="Helical" evidence="5">
    <location>
        <begin position="378"/>
        <end position="408"/>
    </location>
</feature>
<feature type="domain" description="STAS" evidence="6">
    <location>
        <begin position="438"/>
        <end position="540"/>
    </location>
</feature>
<feature type="transmembrane region" description="Helical" evidence="5">
    <location>
        <begin position="51"/>
        <end position="74"/>
    </location>
</feature>
<dbReference type="InterPro" id="IPR002645">
    <property type="entry name" value="STAS_dom"/>
</dbReference>
<feature type="transmembrane region" description="Helical" evidence="5">
    <location>
        <begin position="122"/>
        <end position="144"/>
    </location>
</feature>
<dbReference type="Gene3D" id="3.30.750.24">
    <property type="entry name" value="STAS domain"/>
    <property type="match status" value="1"/>
</dbReference>
<dbReference type="EMBL" id="FRAH01000021">
    <property type="protein sequence ID" value="SHK27013.1"/>
    <property type="molecule type" value="Genomic_DNA"/>
</dbReference>
<dbReference type="CDD" id="cd07042">
    <property type="entry name" value="STAS_SulP_like_sulfate_transporter"/>
    <property type="match status" value="1"/>
</dbReference>
<evidence type="ECO:0000256" key="2">
    <source>
        <dbReference type="ARBA" id="ARBA00022692"/>
    </source>
</evidence>
<evidence type="ECO:0000259" key="6">
    <source>
        <dbReference type="PROSITE" id="PS50801"/>
    </source>
</evidence>
<gene>
    <name evidence="7" type="ORF">SAMN02745138_01463</name>
</gene>
<feature type="transmembrane region" description="Helical" evidence="5">
    <location>
        <begin position="324"/>
        <end position="357"/>
    </location>
</feature>
<reference evidence="7 8" key="1">
    <citation type="submission" date="2016-11" db="EMBL/GenBank/DDBJ databases">
        <authorList>
            <person name="Jaros S."/>
            <person name="Januszkiewicz K."/>
            <person name="Wedrychowicz H."/>
        </authorList>
    </citation>
    <scope>NUCLEOTIDE SEQUENCE [LARGE SCALE GENOMIC DNA]</scope>
    <source>
        <strain evidence="7 8">DSM 14214</strain>
    </source>
</reference>
<dbReference type="Pfam" id="PF00916">
    <property type="entry name" value="Sulfate_transp"/>
    <property type="match status" value="1"/>
</dbReference>
<dbReference type="Pfam" id="PF01740">
    <property type="entry name" value="STAS"/>
    <property type="match status" value="1"/>
</dbReference>
<evidence type="ECO:0000256" key="3">
    <source>
        <dbReference type="ARBA" id="ARBA00022989"/>
    </source>
</evidence>
<name>A0A1M6R3K4_9FIRM</name>
<keyword evidence="2 5" id="KW-0812">Transmembrane</keyword>
<evidence type="ECO:0000256" key="1">
    <source>
        <dbReference type="ARBA" id="ARBA00004141"/>
    </source>
</evidence>
<dbReference type="GO" id="GO:0016020">
    <property type="term" value="C:membrane"/>
    <property type="evidence" value="ECO:0007669"/>
    <property type="project" value="UniProtKB-SubCell"/>
</dbReference>
<keyword evidence="8" id="KW-1185">Reference proteome</keyword>
<evidence type="ECO:0000313" key="8">
    <source>
        <dbReference type="Proteomes" id="UP000183975"/>
    </source>
</evidence>